<dbReference type="InterPro" id="IPR011991">
    <property type="entry name" value="ArsR-like_HTH"/>
</dbReference>
<dbReference type="GO" id="GO:0097063">
    <property type="term" value="F:cadmium ion sensor activity"/>
    <property type="evidence" value="ECO:0007669"/>
    <property type="project" value="TreeGrafter"/>
</dbReference>
<dbReference type="PROSITE" id="PS50987">
    <property type="entry name" value="HTH_ARSR_2"/>
    <property type="match status" value="1"/>
</dbReference>
<dbReference type="RefSeq" id="WP_144068606.1">
    <property type="nucleotide sequence ID" value="NZ_CP041636.1"/>
</dbReference>
<proteinExistence type="predicted"/>
<dbReference type="Gene3D" id="1.10.10.10">
    <property type="entry name" value="Winged helix-like DNA-binding domain superfamily/Winged helix DNA-binding domain"/>
    <property type="match status" value="1"/>
</dbReference>
<dbReference type="PRINTS" id="PR00778">
    <property type="entry name" value="HTHARSR"/>
</dbReference>
<dbReference type="GO" id="GO:0003677">
    <property type="term" value="F:DNA binding"/>
    <property type="evidence" value="ECO:0007669"/>
    <property type="project" value="TreeGrafter"/>
</dbReference>
<dbReference type="AlphaFoldDB" id="A0A516H1K1"/>
<accession>A0A516H1K1</accession>
<name>A0A516H1K1_9PROT</name>
<protein>
    <submittedName>
        <fullName evidence="2">Helix-turn-helix transcriptional regulator</fullName>
    </submittedName>
</protein>
<dbReference type="SMART" id="SM00418">
    <property type="entry name" value="HTH_ARSR"/>
    <property type="match status" value="1"/>
</dbReference>
<gene>
    <name evidence="2" type="ORF">FNB15_10240</name>
</gene>
<dbReference type="Proteomes" id="UP000317496">
    <property type="component" value="Chromosome"/>
</dbReference>
<evidence type="ECO:0000313" key="2">
    <source>
        <dbReference type="EMBL" id="QDO97625.1"/>
    </source>
</evidence>
<evidence type="ECO:0000259" key="1">
    <source>
        <dbReference type="PROSITE" id="PS50987"/>
    </source>
</evidence>
<dbReference type="GO" id="GO:0032791">
    <property type="term" value="F:lead ion binding"/>
    <property type="evidence" value="ECO:0007669"/>
    <property type="project" value="TreeGrafter"/>
</dbReference>
<dbReference type="InterPro" id="IPR052543">
    <property type="entry name" value="HTH_Metal-responsive_Reg"/>
</dbReference>
<dbReference type="OrthoDB" id="9797716at2"/>
<dbReference type="KEGG" id="fer:FNB15_10240"/>
<dbReference type="InterPro" id="IPR036390">
    <property type="entry name" value="WH_DNA-bd_sf"/>
</dbReference>
<dbReference type="InterPro" id="IPR001845">
    <property type="entry name" value="HTH_ArsR_DNA-bd_dom"/>
</dbReference>
<keyword evidence="3" id="KW-1185">Reference proteome</keyword>
<dbReference type="PANTHER" id="PTHR39168:SF1">
    <property type="entry name" value="TRANSCRIPTIONAL REGULATORY PROTEIN"/>
    <property type="match status" value="1"/>
</dbReference>
<dbReference type="SUPFAM" id="SSF46785">
    <property type="entry name" value="Winged helix' DNA-binding domain"/>
    <property type="match status" value="1"/>
</dbReference>
<feature type="domain" description="HTH arsR-type" evidence="1">
    <location>
        <begin position="1"/>
        <end position="95"/>
    </location>
</feature>
<dbReference type="EMBL" id="CP041636">
    <property type="protein sequence ID" value="QDO97625.1"/>
    <property type="molecule type" value="Genomic_DNA"/>
</dbReference>
<dbReference type="NCBIfam" id="NF033788">
    <property type="entry name" value="HTH_metalloreg"/>
    <property type="match status" value="1"/>
</dbReference>
<dbReference type="CDD" id="cd00090">
    <property type="entry name" value="HTH_ARSR"/>
    <property type="match status" value="1"/>
</dbReference>
<dbReference type="GO" id="GO:0010288">
    <property type="term" value="P:response to lead ion"/>
    <property type="evidence" value="ECO:0007669"/>
    <property type="project" value="TreeGrafter"/>
</dbReference>
<dbReference type="Pfam" id="PF12840">
    <property type="entry name" value="HTH_20"/>
    <property type="match status" value="1"/>
</dbReference>
<dbReference type="InterPro" id="IPR036388">
    <property type="entry name" value="WH-like_DNA-bd_sf"/>
</dbReference>
<sequence>MSSNEPHVAKIAALIGDPARANILKSLMDGRARTAKELAQIAGVSPQTTSGHLAKLSEGGLLSLAKQGRHRYYHLANSQVAAAIESLMALAGERVLPKHHHHTRVAGALRAARTCYDHIAGKLGVCLFDQLVARGCILPAGEGDGGEAEDFVVTTAGRRLFATLRIDVDSLANGKRRFARACLDWSERSPHLAGSLGAALAERCFELGWLERRRDSRAVTLTRAGQAGLAQHFDLTPDQIAAAMADVH</sequence>
<dbReference type="PANTHER" id="PTHR39168">
    <property type="entry name" value="TRANSCRIPTIONAL REGULATOR-RELATED"/>
    <property type="match status" value="1"/>
</dbReference>
<evidence type="ECO:0000313" key="3">
    <source>
        <dbReference type="Proteomes" id="UP000317496"/>
    </source>
</evidence>
<reference evidence="2 3" key="1">
    <citation type="submission" date="2019-07" db="EMBL/GenBank/DDBJ databases">
        <title>Genome sequencing for Ferrovibrio sp. K5.</title>
        <authorList>
            <person name="Park S.-J."/>
        </authorList>
    </citation>
    <scope>NUCLEOTIDE SEQUENCE [LARGE SCALE GENOMIC DNA]</scope>
    <source>
        <strain evidence="2 3">K5</strain>
    </source>
</reference>
<dbReference type="GO" id="GO:0046686">
    <property type="term" value="P:response to cadmium ion"/>
    <property type="evidence" value="ECO:0007669"/>
    <property type="project" value="TreeGrafter"/>
</dbReference>
<dbReference type="GO" id="GO:0003700">
    <property type="term" value="F:DNA-binding transcription factor activity"/>
    <property type="evidence" value="ECO:0007669"/>
    <property type="project" value="InterPro"/>
</dbReference>
<organism evidence="2 3">
    <name type="scientific">Ferrovibrio terrae</name>
    <dbReference type="NCBI Taxonomy" id="2594003"/>
    <lineage>
        <taxon>Bacteria</taxon>
        <taxon>Pseudomonadati</taxon>
        <taxon>Pseudomonadota</taxon>
        <taxon>Alphaproteobacteria</taxon>
        <taxon>Rhodospirillales</taxon>
        <taxon>Rhodospirillaceae</taxon>
        <taxon>Ferrovibrio</taxon>
    </lineage>
</organism>